<evidence type="ECO:0000313" key="4">
    <source>
        <dbReference type="Proteomes" id="UP001500897"/>
    </source>
</evidence>
<gene>
    <name evidence="3" type="ORF">GCM10009759_79530</name>
</gene>
<dbReference type="Pfam" id="PF07510">
    <property type="entry name" value="GmrSD_C"/>
    <property type="match status" value="1"/>
</dbReference>
<keyword evidence="3" id="KW-0378">Hydrolase</keyword>
<dbReference type="EMBL" id="BAAANS010000135">
    <property type="protein sequence ID" value="GAA2127073.1"/>
    <property type="molecule type" value="Genomic_DNA"/>
</dbReference>
<dbReference type="PANTHER" id="PTHR24094">
    <property type="entry name" value="SECRETED PROTEIN"/>
    <property type="match status" value="1"/>
</dbReference>
<keyword evidence="1" id="KW-0732">Signal</keyword>
<protein>
    <submittedName>
        <fullName evidence="3">HNH endonuclease family protein</fullName>
    </submittedName>
</protein>
<feature type="signal peptide" evidence="1">
    <location>
        <begin position="1"/>
        <end position="26"/>
    </location>
</feature>
<keyword evidence="3" id="KW-0540">Nuclease</keyword>
<accession>A0ABN2YHX6</accession>
<dbReference type="PANTHER" id="PTHR24094:SF15">
    <property type="entry name" value="AMP-DEPENDENT SYNTHETASE_LIGASE DOMAIN-CONTAINING PROTEIN-RELATED"/>
    <property type="match status" value="1"/>
</dbReference>
<reference evidence="3 4" key="1">
    <citation type="journal article" date="2019" name="Int. J. Syst. Evol. Microbiol.">
        <title>The Global Catalogue of Microorganisms (GCM) 10K type strain sequencing project: providing services to taxonomists for standard genome sequencing and annotation.</title>
        <authorList>
            <consortium name="The Broad Institute Genomics Platform"/>
            <consortium name="The Broad Institute Genome Sequencing Center for Infectious Disease"/>
            <person name="Wu L."/>
            <person name="Ma J."/>
        </authorList>
    </citation>
    <scope>NUCLEOTIDE SEQUENCE [LARGE SCALE GENOMIC DNA]</scope>
    <source>
        <strain evidence="3 4">JCM 14559</strain>
    </source>
</reference>
<dbReference type="GO" id="GO:0004519">
    <property type="term" value="F:endonuclease activity"/>
    <property type="evidence" value="ECO:0007669"/>
    <property type="project" value="UniProtKB-KW"/>
</dbReference>
<proteinExistence type="predicted"/>
<comment type="caution">
    <text evidence="3">The sequence shown here is derived from an EMBL/GenBank/DDBJ whole genome shotgun (WGS) entry which is preliminary data.</text>
</comment>
<keyword evidence="4" id="KW-1185">Reference proteome</keyword>
<feature type="domain" description="GmrSD restriction endonucleases C-terminal" evidence="2">
    <location>
        <begin position="125"/>
        <end position="222"/>
    </location>
</feature>
<evidence type="ECO:0000259" key="2">
    <source>
        <dbReference type="Pfam" id="PF07510"/>
    </source>
</evidence>
<sequence length="238" mass="25215">MRVRPVLAAVLSAAAATALLASPIHAAAATTSGAAAPAAGGTHRAAGEQVTTTLREAINALPVVEEDRTGYVRTAFRHWIDADRNGCSTRVEVLIAEATSAPVVGAKCSLSGGVWVSPYDDVVLQDAKALDIDHMVPLAEAWDSGASAWSAEQRQAYANDLDEPRALIAVSAKSNRSKADKDVAEWLPPAEAYRCTYLTDWTAVKTRWGLSIDRVEADALHRLAADCPNTEVTVTLAR</sequence>
<dbReference type="RefSeq" id="WP_344559672.1">
    <property type="nucleotide sequence ID" value="NZ_BAAANS010000135.1"/>
</dbReference>
<organism evidence="3 4">
    <name type="scientific">Kitasatospora saccharophila</name>
    <dbReference type="NCBI Taxonomy" id="407973"/>
    <lineage>
        <taxon>Bacteria</taxon>
        <taxon>Bacillati</taxon>
        <taxon>Actinomycetota</taxon>
        <taxon>Actinomycetes</taxon>
        <taxon>Kitasatosporales</taxon>
        <taxon>Streptomycetaceae</taxon>
        <taxon>Kitasatospora</taxon>
    </lineage>
</organism>
<evidence type="ECO:0000313" key="3">
    <source>
        <dbReference type="EMBL" id="GAA2127073.1"/>
    </source>
</evidence>
<feature type="chain" id="PRO_5046222492" evidence="1">
    <location>
        <begin position="27"/>
        <end position="238"/>
    </location>
</feature>
<keyword evidence="3" id="KW-0255">Endonuclease</keyword>
<dbReference type="InterPro" id="IPR011089">
    <property type="entry name" value="GmrSD_C"/>
</dbReference>
<dbReference type="Proteomes" id="UP001500897">
    <property type="component" value="Unassembled WGS sequence"/>
</dbReference>
<evidence type="ECO:0000256" key="1">
    <source>
        <dbReference type="SAM" id="SignalP"/>
    </source>
</evidence>
<name>A0ABN2YHX6_9ACTN</name>